<protein>
    <submittedName>
        <fullName evidence="2">Uncharacterized protein</fullName>
    </submittedName>
</protein>
<evidence type="ECO:0000313" key="3">
    <source>
        <dbReference type="Proteomes" id="UP001417504"/>
    </source>
</evidence>
<feature type="region of interest" description="Disordered" evidence="1">
    <location>
        <begin position="1"/>
        <end position="24"/>
    </location>
</feature>
<dbReference type="EMBL" id="JBBNAE010000005">
    <property type="protein sequence ID" value="KAK9123820.1"/>
    <property type="molecule type" value="Genomic_DNA"/>
</dbReference>
<accession>A0AAP0NZV1</accession>
<comment type="caution">
    <text evidence="2">The sequence shown here is derived from an EMBL/GenBank/DDBJ whole genome shotgun (WGS) entry which is preliminary data.</text>
</comment>
<keyword evidence="3" id="KW-1185">Reference proteome</keyword>
<dbReference type="Proteomes" id="UP001417504">
    <property type="component" value="Unassembled WGS sequence"/>
</dbReference>
<evidence type="ECO:0000256" key="1">
    <source>
        <dbReference type="SAM" id="MobiDB-lite"/>
    </source>
</evidence>
<sequence>MQNVYKSLKRRHPDGTAYDTTGTSTEEAFPNFREHFTLTSHSNSREVVISWAQETAKQYGFVVIILKSDFCGVGQGRRARL</sequence>
<proteinExistence type="predicted"/>
<organism evidence="2 3">
    <name type="scientific">Stephania japonica</name>
    <dbReference type="NCBI Taxonomy" id="461633"/>
    <lineage>
        <taxon>Eukaryota</taxon>
        <taxon>Viridiplantae</taxon>
        <taxon>Streptophyta</taxon>
        <taxon>Embryophyta</taxon>
        <taxon>Tracheophyta</taxon>
        <taxon>Spermatophyta</taxon>
        <taxon>Magnoliopsida</taxon>
        <taxon>Ranunculales</taxon>
        <taxon>Menispermaceae</taxon>
        <taxon>Menispermoideae</taxon>
        <taxon>Cissampelideae</taxon>
        <taxon>Stephania</taxon>
    </lineage>
</organism>
<dbReference type="AlphaFoldDB" id="A0AAP0NZV1"/>
<gene>
    <name evidence="2" type="ORF">Sjap_013422</name>
</gene>
<reference evidence="2 3" key="1">
    <citation type="submission" date="2024-01" db="EMBL/GenBank/DDBJ databases">
        <title>Genome assemblies of Stephania.</title>
        <authorList>
            <person name="Yang L."/>
        </authorList>
    </citation>
    <scope>NUCLEOTIDE SEQUENCE [LARGE SCALE GENOMIC DNA]</scope>
    <source>
        <strain evidence="2">QJT</strain>
        <tissue evidence="2">Leaf</tissue>
    </source>
</reference>
<name>A0AAP0NZV1_9MAGN</name>
<evidence type="ECO:0000313" key="2">
    <source>
        <dbReference type="EMBL" id="KAK9123820.1"/>
    </source>
</evidence>